<organism evidence="2 3">
    <name type="scientific">Meripilus lineatus</name>
    <dbReference type="NCBI Taxonomy" id="2056292"/>
    <lineage>
        <taxon>Eukaryota</taxon>
        <taxon>Fungi</taxon>
        <taxon>Dikarya</taxon>
        <taxon>Basidiomycota</taxon>
        <taxon>Agaricomycotina</taxon>
        <taxon>Agaricomycetes</taxon>
        <taxon>Polyporales</taxon>
        <taxon>Meripilaceae</taxon>
        <taxon>Meripilus</taxon>
    </lineage>
</organism>
<protein>
    <submittedName>
        <fullName evidence="2">Uncharacterized protein</fullName>
    </submittedName>
</protein>
<feature type="region of interest" description="Disordered" evidence="1">
    <location>
        <begin position="80"/>
        <end position="185"/>
    </location>
</feature>
<evidence type="ECO:0000256" key="1">
    <source>
        <dbReference type="SAM" id="MobiDB-lite"/>
    </source>
</evidence>
<accession>A0AAD5UVQ9</accession>
<evidence type="ECO:0000313" key="2">
    <source>
        <dbReference type="EMBL" id="KAJ3475923.1"/>
    </source>
</evidence>
<comment type="caution">
    <text evidence="2">The sequence shown here is derived from an EMBL/GenBank/DDBJ whole genome shotgun (WGS) entry which is preliminary data.</text>
</comment>
<dbReference type="EMBL" id="JANAWD010000778">
    <property type="protein sequence ID" value="KAJ3475923.1"/>
    <property type="molecule type" value="Genomic_DNA"/>
</dbReference>
<keyword evidence="3" id="KW-1185">Reference proteome</keyword>
<evidence type="ECO:0000313" key="3">
    <source>
        <dbReference type="Proteomes" id="UP001212997"/>
    </source>
</evidence>
<proteinExistence type="predicted"/>
<reference evidence="2" key="1">
    <citation type="submission" date="2022-07" db="EMBL/GenBank/DDBJ databases">
        <title>Genome Sequence of Physisporinus lineatus.</title>
        <authorList>
            <person name="Buettner E."/>
        </authorList>
    </citation>
    <scope>NUCLEOTIDE SEQUENCE</scope>
    <source>
        <strain evidence="2">VT162</strain>
    </source>
</reference>
<feature type="region of interest" description="Disordered" evidence="1">
    <location>
        <begin position="1"/>
        <end position="25"/>
    </location>
</feature>
<gene>
    <name evidence="2" type="ORF">NLI96_g11509</name>
</gene>
<sequence>MFIQTTSPCPRPILKRGPTTPQSIETPKVDQLLSIEPSVLSPSVKFHPRDSLNQFHKAHSPLAYDRSPIVVSPNTCSLPERGCPGRTYLPGESPRHRSHRTPSSSSQNGKCLHPRAVPPSPSSQYTNSAYPYEDAEDDDNDLTPKATPTVYSRPLPQAAYPPALIPDISSSSDESDGYHYNASDVSLPGMLSMYS</sequence>
<dbReference type="AlphaFoldDB" id="A0AAD5UVQ9"/>
<dbReference type="Proteomes" id="UP001212997">
    <property type="component" value="Unassembled WGS sequence"/>
</dbReference>
<name>A0AAD5UVQ9_9APHY</name>